<name>A0ABP0PT27_9DINO</name>
<accession>A0ABP0PT27</accession>
<proteinExistence type="predicted"/>
<keyword evidence="2" id="KW-1185">Reference proteome</keyword>
<comment type="caution">
    <text evidence="1">The sequence shown here is derived from an EMBL/GenBank/DDBJ whole genome shotgun (WGS) entry which is preliminary data.</text>
</comment>
<dbReference type="EMBL" id="CAXAMN010023484">
    <property type="protein sequence ID" value="CAK9078009.1"/>
    <property type="molecule type" value="Genomic_DNA"/>
</dbReference>
<evidence type="ECO:0000313" key="2">
    <source>
        <dbReference type="Proteomes" id="UP001642484"/>
    </source>
</evidence>
<reference evidence="1 2" key="1">
    <citation type="submission" date="2024-02" db="EMBL/GenBank/DDBJ databases">
        <authorList>
            <person name="Chen Y."/>
            <person name="Shah S."/>
            <person name="Dougan E. K."/>
            <person name="Thang M."/>
            <person name="Chan C."/>
        </authorList>
    </citation>
    <scope>NUCLEOTIDE SEQUENCE [LARGE SCALE GENOMIC DNA]</scope>
</reference>
<protein>
    <submittedName>
        <fullName evidence="1">Uncharacterized protein</fullName>
    </submittedName>
</protein>
<evidence type="ECO:0000313" key="1">
    <source>
        <dbReference type="EMBL" id="CAK9078009.1"/>
    </source>
</evidence>
<organism evidence="1 2">
    <name type="scientific">Durusdinium trenchii</name>
    <dbReference type="NCBI Taxonomy" id="1381693"/>
    <lineage>
        <taxon>Eukaryota</taxon>
        <taxon>Sar</taxon>
        <taxon>Alveolata</taxon>
        <taxon>Dinophyceae</taxon>
        <taxon>Suessiales</taxon>
        <taxon>Symbiodiniaceae</taxon>
        <taxon>Durusdinium</taxon>
    </lineage>
</organism>
<dbReference type="Proteomes" id="UP001642484">
    <property type="component" value="Unassembled WGS sequence"/>
</dbReference>
<sequence>MGAATGRVSTVRVPELRNYQLDCPDGRCPRSPVFAKGFSESTDAFNSSTSMAAGFVTVHNDAWETYRDDFVVQLRGLAGFEFWQGVRSRDDFEQLFAALEAKRSPLPRRPDFIQMSPWNWACYLRETRSELQACLDEALRGNLSEEHWRCFLLPLGFVCRVQHISEDLWATSSHAVLGLPIMGNILGFLEEPADVARLCYFTSRCLRQSSAPLCGPQWEQMYIDRWPALYQAQKYLSGLSHLDVDWKSMYRHTLAGQFEALLEVYDREKKLGFAMSCMLAKVTWDAQINCYIASYVSASQAKTMGSLFMSCQVVPERIPYHEGYRLRFCPPSARELLKPELVPPQASELPPGTGPTQRTRRVAQGWCMNLGSRSGEGMTKYAYRASRLVETLLWFTLLERVRGGWQALERDAGGSRARVTMIFDHFPSTSRWRRLQIVVGDGVVRQCAIGGWHGGVRAVTEAEKREWAKFFPKEPVIF</sequence>
<gene>
    <name evidence="1" type="ORF">CCMP2556_LOCUS38438</name>
</gene>